<organism evidence="4 5">
    <name type="scientific">Microbaculum marinum</name>
    <dbReference type="NCBI Taxonomy" id="1764581"/>
    <lineage>
        <taxon>Bacteria</taxon>
        <taxon>Pseudomonadati</taxon>
        <taxon>Pseudomonadota</taxon>
        <taxon>Alphaproteobacteria</taxon>
        <taxon>Hyphomicrobiales</taxon>
        <taxon>Tepidamorphaceae</taxon>
        <taxon>Microbaculum</taxon>
    </lineage>
</organism>
<dbReference type="InterPro" id="IPR047137">
    <property type="entry name" value="ORF3"/>
</dbReference>
<name>A0AAW9RAS7_9HYPH</name>
<comment type="similarity">
    <text evidence="1">Belongs to the ribosome association toxin RatA family.</text>
</comment>
<gene>
    <name evidence="4" type="ORF">V3328_03215</name>
</gene>
<accession>A0AAW9RAS7</accession>
<evidence type="ECO:0000256" key="1">
    <source>
        <dbReference type="ARBA" id="ARBA00008918"/>
    </source>
</evidence>
<dbReference type="RefSeq" id="WP_340328193.1">
    <property type="nucleotide sequence ID" value="NZ_JAZHOF010000001.1"/>
</dbReference>
<dbReference type="PANTHER" id="PTHR33824">
    <property type="entry name" value="POLYKETIDE CYCLASE/DEHYDRASE AND LIPID TRANSPORT SUPERFAMILY PROTEIN"/>
    <property type="match status" value="1"/>
</dbReference>
<protein>
    <submittedName>
        <fullName evidence="4">SRPBCC family protein</fullName>
    </submittedName>
</protein>
<sequence length="175" mass="19399">MATAEHSTPASDSDSEGTTTTTRAITVNRPLEELYAFWRDVGNLPKFMENIQSIEVLDERRSRWTVAAPGGTEVTWTSVIVEDEPDRLIAWRSEEGADIDNAGRIEFLAAPGGRGTQIRAEISYDPPSGAIGKLVAKLFQREPAIQTRRELRRFKQLMETGEISTAEPPDAAPRD</sequence>
<reference evidence="4 5" key="1">
    <citation type="submission" date="2024-02" db="EMBL/GenBank/DDBJ databases">
        <title>Genome analysis and characterization of Microbaculum marinisediminis sp. nov., isolated from marine sediment.</title>
        <authorList>
            <person name="Du Z.-J."/>
            <person name="Ye Y.-Q."/>
            <person name="Zhang Z.-R."/>
            <person name="Yuan S.-M."/>
            <person name="Zhang X.-Y."/>
        </authorList>
    </citation>
    <scope>NUCLEOTIDE SEQUENCE [LARGE SCALE GENOMIC DNA]</scope>
    <source>
        <strain evidence="4 5">SDUM1044001</strain>
    </source>
</reference>
<dbReference type="SUPFAM" id="SSF55961">
    <property type="entry name" value="Bet v1-like"/>
    <property type="match status" value="1"/>
</dbReference>
<proteinExistence type="inferred from homology"/>
<keyword evidence="5" id="KW-1185">Reference proteome</keyword>
<dbReference type="AlphaFoldDB" id="A0AAW9RAS7"/>
<feature type="domain" description="Coenzyme Q-binding protein COQ10 START" evidence="3">
    <location>
        <begin position="27"/>
        <end position="142"/>
    </location>
</feature>
<evidence type="ECO:0000313" key="5">
    <source>
        <dbReference type="Proteomes" id="UP001378188"/>
    </source>
</evidence>
<evidence type="ECO:0000313" key="4">
    <source>
        <dbReference type="EMBL" id="MEJ8570464.1"/>
    </source>
</evidence>
<dbReference type="CDD" id="cd07817">
    <property type="entry name" value="SRPBCC_8"/>
    <property type="match status" value="1"/>
</dbReference>
<dbReference type="Pfam" id="PF03364">
    <property type="entry name" value="Polyketide_cyc"/>
    <property type="match status" value="1"/>
</dbReference>
<dbReference type="EMBL" id="JAZHOF010000001">
    <property type="protein sequence ID" value="MEJ8570464.1"/>
    <property type="molecule type" value="Genomic_DNA"/>
</dbReference>
<dbReference type="Proteomes" id="UP001378188">
    <property type="component" value="Unassembled WGS sequence"/>
</dbReference>
<evidence type="ECO:0000256" key="2">
    <source>
        <dbReference type="SAM" id="MobiDB-lite"/>
    </source>
</evidence>
<comment type="caution">
    <text evidence="4">The sequence shown here is derived from an EMBL/GenBank/DDBJ whole genome shotgun (WGS) entry which is preliminary data.</text>
</comment>
<feature type="compositionally biased region" description="Polar residues" evidence="2">
    <location>
        <begin position="1"/>
        <end position="12"/>
    </location>
</feature>
<evidence type="ECO:0000259" key="3">
    <source>
        <dbReference type="Pfam" id="PF03364"/>
    </source>
</evidence>
<dbReference type="InterPro" id="IPR023393">
    <property type="entry name" value="START-like_dom_sf"/>
</dbReference>
<dbReference type="Gene3D" id="3.30.530.20">
    <property type="match status" value="1"/>
</dbReference>
<dbReference type="InterPro" id="IPR005031">
    <property type="entry name" value="COQ10_START"/>
</dbReference>
<dbReference type="PANTHER" id="PTHR33824:SF7">
    <property type="entry name" value="POLYKETIDE CYCLASE_DEHYDRASE AND LIPID TRANSPORT SUPERFAMILY PROTEIN"/>
    <property type="match status" value="1"/>
</dbReference>
<feature type="region of interest" description="Disordered" evidence="2">
    <location>
        <begin position="1"/>
        <end position="25"/>
    </location>
</feature>